<proteinExistence type="predicted"/>
<protein>
    <recommendedName>
        <fullName evidence="4">DUF2630 family protein</fullName>
    </recommendedName>
</protein>
<sequence length="74" mass="8607">MDDGDVLGRVKALVDEEHKLRAHHEPDAARLAQVEAELDQCWDLLRQRRAKEEFGQNPDEASARPVREVENYRQ</sequence>
<dbReference type="Pfam" id="PF10944">
    <property type="entry name" value="DUF2630"/>
    <property type="match status" value="1"/>
</dbReference>
<evidence type="ECO:0000256" key="1">
    <source>
        <dbReference type="SAM" id="MobiDB-lite"/>
    </source>
</evidence>
<dbReference type="AlphaFoldDB" id="A0A7W9KMW6"/>
<reference evidence="2 3" key="1">
    <citation type="submission" date="2020-08" db="EMBL/GenBank/DDBJ databases">
        <title>Sequencing the genomes of 1000 actinobacteria strains.</title>
        <authorList>
            <person name="Klenk H.-P."/>
        </authorList>
    </citation>
    <scope>NUCLEOTIDE SEQUENCE [LARGE SCALE GENOMIC DNA]</scope>
    <source>
        <strain evidence="2 3">DSM 43851</strain>
    </source>
</reference>
<evidence type="ECO:0000313" key="2">
    <source>
        <dbReference type="EMBL" id="MBB5895233.1"/>
    </source>
</evidence>
<evidence type="ECO:0008006" key="4">
    <source>
        <dbReference type="Google" id="ProtNLM"/>
    </source>
</evidence>
<dbReference type="RefSeq" id="WP_184867050.1">
    <property type="nucleotide sequence ID" value="NZ_BAAAWY010000024.1"/>
</dbReference>
<name>A0A7W9KMW6_9PSEU</name>
<keyword evidence="3" id="KW-1185">Reference proteome</keyword>
<dbReference type="EMBL" id="JACHIR010000001">
    <property type="protein sequence ID" value="MBB5895233.1"/>
    <property type="molecule type" value="Genomic_DNA"/>
</dbReference>
<accession>A0A7W9KMW6</accession>
<dbReference type="Proteomes" id="UP000585638">
    <property type="component" value="Unassembled WGS sequence"/>
</dbReference>
<dbReference type="InterPro" id="IPR020311">
    <property type="entry name" value="Uncharacterised_Rv0898c"/>
</dbReference>
<gene>
    <name evidence="2" type="ORF">BJ998_006429</name>
</gene>
<comment type="caution">
    <text evidence="2">The sequence shown here is derived from an EMBL/GenBank/DDBJ whole genome shotgun (WGS) entry which is preliminary data.</text>
</comment>
<evidence type="ECO:0000313" key="3">
    <source>
        <dbReference type="Proteomes" id="UP000585638"/>
    </source>
</evidence>
<feature type="region of interest" description="Disordered" evidence="1">
    <location>
        <begin position="51"/>
        <end position="74"/>
    </location>
</feature>
<feature type="compositionally biased region" description="Basic and acidic residues" evidence="1">
    <location>
        <begin position="61"/>
        <end position="74"/>
    </location>
</feature>
<organism evidence="2 3">
    <name type="scientific">Kutzneria kofuensis</name>
    <dbReference type="NCBI Taxonomy" id="103725"/>
    <lineage>
        <taxon>Bacteria</taxon>
        <taxon>Bacillati</taxon>
        <taxon>Actinomycetota</taxon>
        <taxon>Actinomycetes</taxon>
        <taxon>Pseudonocardiales</taxon>
        <taxon>Pseudonocardiaceae</taxon>
        <taxon>Kutzneria</taxon>
    </lineage>
</organism>